<dbReference type="EMBL" id="FORF01000012">
    <property type="protein sequence ID" value="SFJ17591.1"/>
    <property type="molecule type" value="Genomic_DNA"/>
</dbReference>
<organism evidence="1 2">
    <name type="scientific">Aquamicrobium aerolatum DSM 21857</name>
    <dbReference type="NCBI Taxonomy" id="1121003"/>
    <lineage>
        <taxon>Bacteria</taxon>
        <taxon>Pseudomonadati</taxon>
        <taxon>Pseudomonadota</taxon>
        <taxon>Alphaproteobacteria</taxon>
        <taxon>Hyphomicrobiales</taxon>
        <taxon>Phyllobacteriaceae</taxon>
        <taxon>Aerobium</taxon>
    </lineage>
</organism>
<protein>
    <submittedName>
        <fullName evidence="1">Uncharacterized protein</fullName>
    </submittedName>
</protein>
<dbReference type="OrthoDB" id="8442401at2"/>
<sequence length="187" mass="21189">MAYDFNNARLATKPKSEIVVDMMAALHKLDALARDMERKWGACRLPALVPDDLAKRFYSQHRKVSMALREGRNQDALHEIERMVTAWQFLDQEADRLGAEPIHPAVWEVALSDGTVAAIVQDEDSAAAVDPQDRAMKVYMLSEIARLIEAMPTVMAIKEEWPGAKVVPTRTITADNYWWEHGDELPF</sequence>
<reference evidence="2" key="1">
    <citation type="submission" date="2016-10" db="EMBL/GenBank/DDBJ databases">
        <authorList>
            <person name="Varghese N."/>
            <person name="Submissions S."/>
        </authorList>
    </citation>
    <scope>NUCLEOTIDE SEQUENCE [LARGE SCALE GENOMIC DNA]</scope>
    <source>
        <strain evidence="2">DSM 21857</strain>
    </source>
</reference>
<gene>
    <name evidence="1" type="ORF">SAMN03080618_02236</name>
</gene>
<evidence type="ECO:0000313" key="1">
    <source>
        <dbReference type="EMBL" id="SFJ17591.1"/>
    </source>
</evidence>
<proteinExistence type="predicted"/>
<keyword evidence="2" id="KW-1185">Reference proteome</keyword>
<name>A0A1I3P861_9HYPH</name>
<dbReference type="AlphaFoldDB" id="A0A1I3P861"/>
<dbReference type="Proteomes" id="UP000242763">
    <property type="component" value="Unassembled WGS sequence"/>
</dbReference>
<evidence type="ECO:0000313" key="2">
    <source>
        <dbReference type="Proteomes" id="UP000242763"/>
    </source>
</evidence>
<dbReference type="RefSeq" id="WP_091522233.1">
    <property type="nucleotide sequence ID" value="NZ_FORF01000012.1"/>
</dbReference>
<accession>A0A1I3P861</accession>
<dbReference type="STRING" id="1121003.SAMN03080618_02236"/>